<keyword evidence="2" id="KW-1185">Reference proteome</keyword>
<name>A0A7W8K0E1_9DEIO</name>
<protein>
    <submittedName>
        <fullName evidence="1">Uncharacterized protein</fullName>
    </submittedName>
</protein>
<comment type="caution">
    <text evidence="1">The sequence shown here is derived from an EMBL/GenBank/DDBJ whole genome shotgun (WGS) entry which is preliminary data.</text>
</comment>
<dbReference type="Proteomes" id="UP000552709">
    <property type="component" value="Unassembled WGS sequence"/>
</dbReference>
<sequence>MTQKKTPRIDTKTVALAAPQTAKQAKKQITTLLRKNAEAMKALA</sequence>
<evidence type="ECO:0000313" key="1">
    <source>
        <dbReference type="EMBL" id="MBB5366340.1"/>
    </source>
</evidence>
<dbReference type="RefSeq" id="WP_268240042.1">
    <property type="nucleotide sequence ID" value="NZ_JACHFL010000037.1"/>
</dbReference>
<evidence type="ECO:0000313" key="2">
    <source>
        <dbReference type="Proteomes" id="UP000552709"/>
    </source>
</evidence>
<organism evidence="1 2">
    <name type="scientific">Deinococcus humi</name>
    <dbReference type="NCBI Taxonomy" id="662880"/>
    <lineage>
        <taxon>Bacteria</taxon>
        <taxon>Thermotogati</taxon>
        <taxon>Deinococcota</taxon>
        <taxon>Deinococci</taxon>
        <taxon>Deinococcales</taxon>
        <taxon>Deinococcaceae</taxon>
        <taxon>Deinococcus</taxon>
    </lineage>
</organism>
<accession>A0A7W8K0E1</accession>
<gene>
    <name evidence="1" type="ORF">HNQ08_005469</name>
</gene>
<dbReference type="EMBL" id="JACHFL010000037">
    <property type="protein sequence ID" value="MBB5366340.1"/>
    <property type="molecule type" value="Genomic_DNA"/>
</dbReference>
<reference evidence="1 2" key="1">
    <citation type="submission" date="2020-08" db="EMBL/GenBank/DDBJ databases">
        <title>Genomic Encyclopedia of Type Strains, Phase IV (KMG-IV): sequencing the most valuable type-strain genomes for metagenomic binning, comparative biology and taxonomic classification.</title>
        <authorList>
            <person name="Goeker M."/>
        </authorList>
    </citation>
    <scope>NUCLEOTIDE SEQUENCE [LARGE SCALE GENOMIC DNA]</scope>
    <source>
        <strain evidence="1 2">DSM 27939</strain>
    </source>
</reference>
<dbReference type="AlphaFoldDB" id="A0A7W8K0E1"/>
<proteinExistence type="predicted"/>